<evidence type="ECO:0000313" key="2">
    <source>
        <dbReference type="EMBL" id="STD54365.1"/>
    </source>
</evidence>
<dbReference type="Proteomes" id="UP000254737">
    <property type="component" value="Unassembled WGS sequence"/>
</dbReference>
<accession>A0A376G171</accession>
<sequence length="138" mass="16184">MYDMKENGLKNNFKVPDNYFKSLEDEIYFKSLKQKENYTTPTNYFDDLEQSILSKTIDKKETKVVHFNIWWAAACILLLALVVTPFVINSTEKSTEVVDTKTENHVYEKIYDSYIVSDQNKKSSNVTLDDSDFALYDY</sequence>
<evidence type="ECO:0000256" key="1">
    <source>
        <dbReference type="SAM" id="Phobius"/>
    </source>
</evidence>
<gene>
    <name evidence="2" type="ORF">NCTC13456_00979</name>
</gene>
<keyword evidence="1" id="KW-1133">Transmembrane helix</keyword>
<evidence type="ECO:0000313" key="3">
    <source>
        <dbReference type="Proteomes" id="UP000254737"/>
    </source>
</evidence>
<protein>
    <submittedName>
        <fullName evidence="2">Uncharacterized protein</fullName>
    </submittedName>
</protein>
<proteinExistence type="predicted"/>
<dbReference type="EMBL" id="UFXS01000001">
    <property type="protein sequence ID" value="STD54365.1"/>
    <property type="molecule type" value="Genomic_DNA"/>
</dbReference>
<keyword evidence="1" id="KW-0812">Transmembrane</keyword>
<organism evidence="2 3">
    <name type="scientific">Empedobacter falsenii</name>
    <dbReference type="NCBI Taxonomy" id="343874"/>
    <lineage>
        <taxon>Bacteria</taxon>
        <taxon>Pseudomonadati</taxon>
        <taxon>Bacteroidota</taxon>
        <taxon>Flavobacteriia</taxon>
        <taxon>Flavobacteriales</taxon>
        <taxon>Weeksellaceae</taxon>
        <taxon>Empedobacter</taxon>
    </lineage>
</organism>
<feature type="transmembrane region" description="Helical" evidence="1">
    <location>
        <begin position="69"/>
        <end position="88"/>
    </location>
</feature>
<reference evidence="2 3" key="1">
    <citation type="submission" date="2018-06" db="EMBL/GenBank/DDBJ databases">
        <authorList>
            <consortium name="Pathogen Informatics"/>
            <person name="Doyle S."/>
        </authorList>
    </citation>
    <scope>NUCLEOTIDE SEQUENCE [LARGE SCALE GENOMIC DNA]</scope>
    <source>
        <strain evidence="2 3">NCTC13456</strain>
    </source>
</reference>
<name>A0A376G171_9FLAO</name>
<dbReference type="AlphaFoldDB" id="A0A376G171"/>
<dbReference type="RefSeq" id="WP_114999063.1">
    <property type="nucleotide sequence ID" value="NZ_UFXS01000001.1"/>
</dbReference>
<keyword evidence="1" id="KW-0472">Membrane</keyword>